<evidence type="ECO:0000259" key="15">
    <source>
        <dbReference type="PROSITE" id="PS50928"/>
    </source>
</evidence>
<dbReference type="PANTHER" id="PTHR43297:SF14">
    <property type="entry name" value="ATPASE AAA-TYPE CORE DOMAIN-CONTAINING PROTEIN"/>
    <property type="match status" value="1"/>
</dbReference>
<dbReference type="Pfam" id="PF12911">
    <property type="entry name" value="OppC_N"/>
    <property type="match status" value="1"/>
</dbReference>
<feature type="domain" description="ABC transporter" evidence="14">
    <location>
        <begin position="335"/>
        <end position="585"/>
    </location>
</feature>
<dbReference type="GO" id="GO:0055085">
    <property type="term" value="P:transmembrane transport"/>
    <property type="evidence" value="ECO:0007669"/>
    <property type="project" value="InterPro"/>
</dbReference>
<keyword evidence="12 13" id="KW-0472">Membrane</keyword>
<evidence type="ECO:0000256" key="1">
    <source>
        <dbReference type="ARBA" id="ARBA00004141"/>
    </source>
</evidence>
<evidence type="ECO:0000256" key="12">
    <source>
        <dbReference type="ARBA" id="ARBA00023136"/>
    </source>
</evidence>
<dbReference type="Pfam" id="PF00528">
    <property type="entry name" value="BPD_transp_1"/>
    <property type="match status" value="1"/>
</dbReference>
<keyword evidence="11 13" id="KW-1133">Transmembrane helix</keyword>
<evidence type="ECO:0000256" key="8">
    <source>
        <dbReference type="ARBA" id="ARBA00022741"/>
    </source>
</evidence>
<dbReference type="InterPro" id="IPR003439">
    <property type="entry name" value="ABC_transporter-like_ATP-bd"/>
</dbReference>
<keyword evidence="6" id="KW-0997">Cell inner membrane</keyword>
<dbReference type="InterPro" id="IPR017871">
    <property type="entry name" value="ABC_transporter-like_CS"/>
</dbReference>
<evidence type="ECO:0000256" key="5">
    <source>
        <dbReference type="ARBA" id="ARBA00022475"/>
    </source>
</evidence>
<comment type="caution">
    <text evidence="16">The sequence shown here is derived from an EMBL/GenBank/DDBJ whole genome shotgun (WGS) entry which is preliminary data.</text>
</comment>
<dbReference type="CDD" id="cd06261">
    <property type="entry name" value="TM_PBP2"/>
    <property type="match status" value="1"/>
</dbReference>
<comment type="similarity">
    <text evidence="3">Belongs to the ABC transporter superfamily.</text>
</comment>
<feature type="transmembrane region" description="Helical" evidence="13">
    <location>
        <begin position="266"/>
        <end position="288"/>
    </location>
</feature>
<dbReference type="Proteomes" id="UP000294225">
    <property type="component" value="Unassembled WGS sequence"/>
</dbReference>
<feature type="transmembrane region" description="Helical" evidence="13">
    <location>
        <begin position="100"/>
        <end position="124"/>
    </location>
</feature>
<organism evidence="16 17">
    <name type="scientific">Kribbella speibonae</name>
    <dbReference type="NCBI Taxonomy" id="1572660"/>
    <lineage>
        <taxon>Bacteria</taxon>
        <taxon>Bacillati</taxon>
        <taxon>Actinomycetota</taxon>
        <taxon>Actinomycetes</taxon>
        <taxon>Propionibacteriales</taxon>
        <taxon>Kribbellaceae</taxon>
        <taxon>Kribbella</taxon>
    </lineage>
</organism>
<evidence type="ECO:0000256" key="7">
    <source>
        <dbReference type="ARBA" id="ARBA00022692"/>
    </source>
</evidence>
<dbReference type="GO" id="GO:0005524">
    <property type="term" value="F:ATP binding"/>
    <property type="evidence" value="ECO:0007669"/>
    <property type="project" value="UniProtKB-KW"/>
</dbReference>
<dbReference type="Pfam" id="PF00005">
    <property type="entry name" value="ABC_tran"/>
    <property type="match status" value="1"/>
</dbReference>
<keyword evidence="5" id="KW-1003">Cell membrane</keyword>
<dbReference type="InterPro" id="IPR035906">
    <property type="entry name" value="MetI-like_sf"/>
</dbReference>
<dbReference type="PANTHER" id="PTHR43297">
    <property type="entry name" value="OLIGOPEPTIDE TRANSPORT ATP-BINDING PROTEIN APPD"/>
    <property type="match status" value="1"/>
</dbReference>
<comment type="subcellular location">
    <subcellularLocation>
        <location evidence="13">Cell membrane</location>
        <topology evidence="13">Multi-pass membrane protein</topology>
    </subcellularLocation>
    <subcellularLocation>
        <location evidence="2">Cell membrane</location>
        <topology evidence="2">Peripheral membrane protein</topology>
    </subcellularLocation>
    <subcellularLocation>
        <location evidence="1">Membrane</location>
        <topology evidence="1">Multi-pass membrane protein</topology>
    </subcellularLocation>
</comment>
<dbReference type="InterPro" id="IPR025966">
    <property type="entry name" value="OppC_N"/>
</dbReference>
<evidence type="ECO:0000256" key="11">
    <source>
        <dbReference type="ARBA" id="ARBA00022989"/>
    </source>
</evidence>
<dbReference type="InterPro" id="IPR027417">
    <property type="entry name" value="P-loop_NTPase"/>
</dbReference>
<sequence>MTAGPERTALDDELALAKEAPSRSVFRLLLRHPLGAPCLAFVLLVILVAIVAPLLAPYGPQETDLAAVNAPPFTSGHLLGGDSAGLDILSRLIWGSRQTVIAVLIVVVVALVLGVVTGLVAGFYRGRFDAGAGFLSDVIMSLPGIVLLIALYSLTGPNVPAAMAVYGAIIAPTYYRLVRAIVLGVRNELYVDAARVVGLSDARIVGRHVLWAVRAPVIIQSSFVMAAGIGIEAGISFLGLGDPAGTSWGIVLQRSFNGIYNNAWGVLWPALLISITILALILLGNALSDVLQSSARSKVLPPRQRRKAVAAALGELEAGEVRESKLVGSSDDVVLSVRDLRIAYPSPDGTVNEVVHGVDLDVRRGEIHGLVGESGSGKSQIAFSTLGILPPEAIVLGGSVLLDGEDLLADEHKMRAARGRRIAYVPQEPMSNLDPSFTIGSQLSRGLRATRPMAKKEASKVLVDLLQSVGITDPERLMRLYPHEISGGMAQRVLICGAVASEPDIIVADEPTTALDVTVQADVLELLRELCRERGLAMILVTHNLGVVADLCDVVSVMKDGNIVEHQDVDGIFAAPSQAYTRQLLSSSRSVELMEV</sequence>
<dbReference type="RefSeq" id="WP_131498225.1">
    <property type="nucleotide sequence ID" value="NZ_SJKC01000003.1"/>
</dbReference>
<reference evidence="16 17" key="1">
    <citation type="submission" date="2019-02" db="EMBL/GenBank/DDBJ databases">
        <title>Kribbella capetownensis sp. nov. and Kribbella speibonae sp. nov., isolated from soil.</title>
        <authorList>
            <person name="Curtis S.M."/>
            <person name="Norton I."/>
            <person name="Everest G.J."/>
            <person name="Meyers P.R."/>
        </authorList>
    </citation>
    <scope>NUCLEOTIDE SEQUENCE [LARGE SCALE GENOMIC DNA]</scope>
    <source>
        <strain evidence="16 17">YM55</strain>
    </source>
</reference>
<evidence type="ECO:0000259" key="14">
    <source>
        <dbReference type="PROSITE" id="PS50893"/>
    </source>
</evidence>
<keyword evidence="8" id="KW-0547">Nucleotide-binding</keyword>
<feature type="transmembrane region" description="Helical" evidence="13">
    <location>
        <begin position="131"/>
        <end position="153"/>
    </location>
</feature>
<dbReference type="EMBL" id="SJKC01000003">
    <property type="protein sequence ID" value="TCC36399.1"/>
    <property type="molecule type" value="Genomic_DNA"/>
</dbReference>
<comment type="similarity">
    <text evidence="13">Belongs to the binding-protein-dependent transport system permease family.</text>
</comment>
<gene>
    <name evidence="16" type="ORF">E0H92_27550</name>
</gene>
<keyword evidence="7 13" id="KW-0812">Transmembrane</keyword>
<keyword evidence="10" id="KW-1278">Translocase</keyword>
<evidence type="ECO:0000256" key="6">
    <source>
        <dbReference type="ARBA" id="ARBA00022519"/>
    </source>
</evidence>
<evidence type="ECO:0000256" key="13">
    <source>
        <dbReference type="RuleBase" id="RU363032"/>
    </source>
</evidence>
<feature type="domain" description="ABC transmembrane type-1" evidence="15">
    <location>
        <begin position="96"/>
        <end position="284"/>
    </location>
</feature>
<dbReference type="PROSITE" id="PS50893">
    <property type="entry name" value="ABC_TRANSPORTER_2"/>
    <property type="match status" value="1"/>
</dbReference>
<dbReference type="PROSITE" id="PS00211">
    <property type="entry name" value="ABC_TRANSPORTER_1"/>
    <property type="match status" value="1"/>
</dbReference>
<evidence type="ECO:0000256" key="10">
    <source>
        <dbReference type="ARBA" id="ARBA00022967"/>
    </source>
</evidence>
<dbReference type="InterPro" id="IPR003593">
    <property type="entry name" value="AAA+_ATPase"/>
</dbReference>
<dbReference type="SUPFAM" id="SSF52540">
    <property type="entry name" value="P-loop containing nucleoside triphosphate hydrolases"/>
    <property type="match status" value="1"/>
</dbReference>
<dbReference type="InterPro" id="IPR050388">
    <property type="entry name" value="ABC_Ni/Peptide_Import"/>
</dbReference>
<dbReference type="SUPFAM" id="SSF161098">
    <property type="entry name" value="MetI-like"/>
    <property type="match status" value="1"/>
</dbReference>
<accession>A0A4R0IT76</accession>
<protein>
    <submittedName>
        <fullName evidence="16">Dipeptide/oligopeptide/nickel ABC transporter permease/ATP-binding protein</fullName>
    </submittedName>
</protein>
<dbReference type="Gene3D" id="1.10.3720.10">
    <property type="entry name" value="MetI-like"/>
    <property type="match status" value="1"/>
</dbReference>
<dbReference type="GO" id="GO:0005886">
    <property type="term" value="C:plasma membrane"/>
    <property type="evidence" value="ECO:0007669"/>
    <property type="project" value="UniProtKB-SubCell"/>
</dbReference>
<evidence type="ECO:0000313" key="16">
    <source>
        <dbReference type="EMBL" id="TCC36399.1"/>
    </source>
</evidence>
<evidence type="ECO:0000256" key="3">
    <source>
        <dbReference type="ARBA" id="ARBA00005417"/>
    </source>
</evidence>
<dbReference type="SMART" id="SM00382">
    <property type="entry name" value="AAA"/>
    <property type="match status" value="1"/>
</dbReference>
<keyword evidence="4 13" id="KW-0813">Transport</keyword>
<dbReference type="InterPro" id="IPR000515">
    <property type="entry name" value="MetI-like"/>
</dbReference>
<feature type="transmembrane region" description="Helical" evidence="13">
    <location>
        <begin position="159"/>
        <end position="177"/>
    </location>
</feature>
<evidence type="ECO:0000256" key="4">
    <source>
        <dbReference type="ARBA" id="ARBA00022448"/>
    </source>
</evidence>
<dbReference type="CDD" id="cd03257">
    <property type="entry name" value="ABC_NikE_OppD_transporters"/>
    <property type="match status" value="1"/>
</dbReference>
<keyword evidence="9 16" id="KW-0067">ATP-binding</keyword>
<evidence type="ECO:0000313" key="17">
    <source>
        <dbReference type="Proteomes" id="UP000294225"/>
    </source>
</evidence>
<evidence type="ECO:0000256" key="2">
    <source>
        <dbReference type="ARBA" id="ARBA00004202"/>
    </source>
</evidence>
<dbReference type="AlphaFoldDB" id="A0A4R0IT76"/>
<name>A0A4R0IT76_9ACTN</name>
<evidence type="ECO:0000256" key="9">
    <source>
        <dbReference type="ARBA" id="ARBA00022840"/>
    </source>
</evidence>
<dbReference type="PROSITE" id="PS50928">
    <property type="entry name" value="ABC_TM1"/>
    <property type="match status" value="1"/>
</dbReference>
<proteinExistence type="inferred from homology"/>
<dbReference type="Gene3D" id="3.40.50.300">
    <property type="entry name" value="P-loop containing nucleotide triphosphate hydrolases"/>
    <property type="match status" value="1"/>
</dbReference>
<feature type="transmembrane region" description="Helical" evidence="13">
    <location>
        <begin position="34"/>
        <end position="56"/>
    </location>
</feature>
<dbReference type="GO" id="GO:0016887">
    <property type="term" value="F:ATP hydrolysis activity"/>
    <property type="evidence" value="ECO:0007669"/>
    <property type="project" value="InterPro"/>
</dbReference>